<keyword evidence="6" id="KW-1015">Disulfide bond</keyword>
<comment type="catalytic activity">
    <reaction evidence="10">
        <text>[(1-&gt;4)-beta-D-glucosyl]n+m + reduced acceptor + O2 = 4-dehydro-beta-D-glucosyl-[(1-&gt;4)-beta-D-glucosyl]n-1 + [(1-&gt;4)-beta-D-glucosyl]m + acceptor + H2O.</text>
        <dbReference type="EC" id="1.14.99.56"/>
    </reaction>
</comment>
<dbReference type="GO" id="GO:0005576">
    <property type="term" value="C:extracellular region"/>
    <property type="evidence" value="ECO:0007669"/>
    <property type="project" value="UniProtKB-SubCell"/>
</dbReference>
<evidence type="ECO:0000256" key="9">
    <source>
        <dbReference type="ARBA" id="ARBA00044502"/>
    </source>
</evidence>
<dbReference type="AlphaFoldDB" id="A0A0B7KEH9"/>
<comment type="subcellular location">
    <subcellularLocation>
        <location evidence="2">Secreted</location>
    </subcellularLocation>
</comment>
<evidence type="ECO:0000256" key="1">
    <source>
        <dbReference type="ARBA" id="ARBA00001973"/>
    </source>
</evidence>
<comment type="similarity">
    <text evidence="9">Belongs to the polysaccharide monooxygenase AA9 family.</text>
</comment>
<evidence type="ECO:0000256" key="7">
    <source>
        <dbReference type="ARBA" id="ARBA00023277"/>
    </source>
</evidence>
<dbReference type="InterPro" id="IPR005103">
    <property type="entry name" value="AA9_LPMO"/>
</dbReference>
<gene>
    <name evidence="14" type="ORF">BN869_000009363_1</name>
    <name evidence="15" type="ORF">IM811_000117</name>
</gene>
<feature type="chain" id="PRO_5044541179" description="lytic cellulose monooxygenase (C4-dehydrogenating)" evidence="12">
    <location>
        <begin position="18"/>
        <end position="244"/>
    </location>
</feature>
<dbReference type="GO" id="GO:0030245">
    <property type="term" value="P:cellulose catabolic process"/>
    <property type="evidence" value="ECO:0007669"/>
    <property type="project" value="UniProtKB-KW"/>
</dbReference>
<dbReference type="InterPro" id="IPR049892">
    <property type="entry name" value="AA9"/>
</dbReference>
<keyword evidence="5" id="KW-0136">Cellulose degradation</keyword>
<evidence type="ECO:0000256" key="10">
    <source>
        <dbReference type="ARBA" id="ARBA00045077"/>
    </source>
</evidence>
<reference evidence="14" key="1">
    <citation type="submission" date="2015-01" db="EMBL/GenBank/DDBJ databases">
        <authorList>
            <person name="Durling Mikael"/>
        </authorList>
    </citation>
    <scope>NUCLEOTIDE SEQUENCE</scope>
</reference>
<evidence type="ECO:0000256" key="3">
    <source>
        <dbReference type="ARBA" id="ARBA00022525"/>
    </source>
</evidence>
<dbReference type="PANTHER" id="PTHR33353">
    <property type="entry name" value="PUTATIVE (AFU_ORTHOLOGUE AFUA_1G12560)-RELATED"/>
    <property type="match status" value="1"/>
</dbReference>
<keyword evidence="3" id="KW-0964">Secreted</keyword>
<evidence type="ECO:0000256" key="8">
    <source>
        <dbReference type="ARBA" id="ARBA00023326"/>
    </source>
</evidence>
<evidence type="ECO:0000256" key="2">
    <source>
        <dbReference type="ARBA" id="ARBA00004613"/>
    </source>
</evidence>
<dbReference type="PANTHER" id="PTHR33353:SF34">
    <property type="entry name" value="ENDO-BETA-1,4-GLUCANASE D"/>
    <property type="match status" value="1"/>
</dbReference>
<evidence type="ECO:0000256" key="4">
    <source>
        <dbReference type="ARBA" id="ARBA00022729"/>
    </source>
</evidence>
<dbReference type="Pfam" id="PF03443">
    <property type="entry name" value="AA9"/>
    <property type="match status" value="1"/>
</dbReference>
<evidence type="ECO:0000313" key="15">
    <source>
        <dbReference type="EMBL" id="KAF9758423.1"/>
    </source>
</evidence>
<dbReference type="EC" id="1.14.99.56" evidence="11"/>
<evidence type="ECO:0000256" key="11">
    <source>
        <dbReference type="ARBA" id="ARBA00047174"/>
    </source>
</evidence>
<proteinExistence type="inferred from homology"/>
<organism evidence="14">
    <name type="scientific">Bionectria ochroleuca</name>
    <name type="common">Gliocladium roseum</name>
    <dbReference type="NCBI Taxonomy" id="29856"/>
    <lineage>
        <taxon>Eukaryota</taxon>
        <taxon>Fungi</taxon>
        <taxon>Dikarya</taxon>
        <taxon>Ascomycota</taxon>
        <taxon>Pezizomycotina</taxon>
        <taxon>Sordariomycetes</taxon>
        <taxon>Hypocreomycetidae</taxon>
        <taxon>Hypocreales</taxon>
        <taxon>Bionectriaceae</taxon>
        <taxon>Clonostachys</taxon>
    </lineage>
</organism>
<dbReference type="EMBL" id="JADCTT010000001">
    <property type="protein sequence ID" value="KAF9758423.1"/>
    <property type="molecule type" value="Genomic_DNA"/>
</dbReference>
<feature type="signal peptide" evidence="12">
    <location>
        <begin position="1"/>
        <end position="17"/>
    </location>
</feature>
<feature type="domain" description="Auxiliary Activity family 9 catalytic" evidence="13">
    <location>
        <begin position="18"/>
        <end position="232"/>
    </location>
</feature>
<dbReference type="Gene3D" id="2.70.50.70">
    <property type="match status" value="1"/>
</dbReference>
<dbReference type="EMBL" id="CDPU01000034">
    <property type="protein sequence ID" value="CEO53305.1"/>
    <property type="molecule type" value="Genomic_DNA"/>
</dbReference>
<keyword evidence="8" id="KW-0624">Polysaccharide degradation</keyword>
<keyword evidence="4 12" id="KW-0732">Signal</keyword>
<protein>
    <recommendedName>
        <fullName evidence="11">lytic cellulose monooxygenase (C4-dehydrogenating)</fullName>
        <ecNumber evidence="11">1.14.99.56</ecNumber>
    </recommendedName>
</protein>
<comment type="cofactor">
    <cofactor evidence="1">
        <name>Cu(2+)</name>
        <dbReference type="ChEBI" id="CHEBI:29036"/>
    </cofactor>
</comment>
<dbReference type="Proteomes" id="UP000616885">
    <property type="component" value="Unassembled WGS sequence"/>
</dbReference>
<evidence type="ECO:0000259" key="13">
    <source>
        <dbReference type="Pfam" id="PF03443"/>
    </source>
</evidence>
<sequence length="244" mass="26240">MKAIGLVVGAFVGTIVAHGTVQSFKTDGVSNGGWLLDYYYMIKNGQTPPKVAGWYAENLDNGFVAPDAYQSTDIICHKAAKPGETSAKVAAGGTVEFQWTDWPHPGPMFTYVAKCSNNDCTTVDKTSLKWVKIDEAGIDYATQEWAATKMQKNGNKWTTKVPASLAPGKYVFRHETIGVHGSGSANGAQNYPQCVNIEVTGSGTANPTGVAYNQLYTASHPGILFNPYTTITNYVMPGPTLWKG</sequence>
<reference evidence="15" key="2">
    <citation type="submission" date="2020-10" db="EMBL/GenBank/DDBJ databases">
        <title>High-Quality Genome Resource of Clonostachys rosea strain S41 by Oxford Nanopore Long-Read Sequencing.</title>
        <authorList>
            <person name="Wang H."/>
        </authorList>
    </citation>
    <scope>NUCLEOTIDE SEQUENCE</scope>
    <source>
        <strain evidence="15">S41</strain>
    </source>
</reference>
<dbReference type="CDD" id="cd21175">
    <property type="entry name" value="LPMO_AA9"/>
    <property type="match status" value="1"/>
</dbReference>
<evidence type="ECO:0000256" key="12">
    <source>
        <dbReference type="SAM" id="SignalP"/>
    </source>
</evidence>
<accession>A0A0B7KEH9</accession>
<evidence type="ECO:0000256" key="5">
    <source>
        <dbReference type="ARBA" id="ARBA00023001"/>
    </source>
</evidence>
<name>A0A0B7KEH9_BIOOC</name>
<keyword evidence="7" id="KW-0119">Carbohydrate metabolism</keyword>
<evidence type="ECO:0000313" key="14">
    <source>
        <dbReference type="EMBL" id="CEO53305.1"/>
    </source>
</evidence>
<evidence type="ECO:0000256" key="6">
    <source>
        <dbReference type="ARBA" id="ARBA00023157"/>
    </source>
</evidence>